<feature type="compositionally biased region" description="Low complexity" evidence="1">
    <location>
        <begin position="25"/>
        <end position="35"/>
    </location>
</feature>
<feature type="region of interest" description="Disordered" evidence="1">
    <location>
        <begin position="1"/>
        <end position="49"/>
    </location>
</feature>
<feature type="compositionally biased region" description="Basic and acidic residues" evidence="1">
    <location>
        <begin position="7"/>
        <end position="24"/>
    </location>
</feature>
<organism evidence="2 3">
    <name type="scientific">Sporisorium graminicola</name>
    <dbReference type="NCBI Taxonomy" id="280036"/>
    <lineage>
        <taxon>Eukaryota</taxon>
        <taxon>Fungi</taxon>
        <taxon>Dikarya</taxon>
        <taxon>Basidiomycota</taxon>
        <taxon>Ustilaginomycotina</taxon>
        <taxon>Ustilaginomycetes</taxon>
        <taxon>Ustilaginales</taxon>
        <taxon>Ustilaginaceae</taxon>
        <taxon>Sporisorium</taxon>
    </lineage>
</organism>
<comment type="caution">
    <text evidence="2">The sequence shown here is derived from an EMBL/GenBank/DDBJ whole genome shotgun (WGS) entry which is preliminary data.</text>
</comment>
<gene>
    <name evidence="2" type="ORF">EX895_002441</name>
</gene>
<accession>A0A4U7KV74</accession>
<name>A0A4U7KV74_9BASI</name>
<dbReference type="OrthoDB" id="2557437at2759"/>
<protein>
    <submittedName>
        <fullName evidence="2">Uncharacterized protein</fullName>
    </submittedName>
</protein>
<dbReference type="RefSeq" id="XP_029740438.1">
    <property type="nucleotide sequence ID" value="XM_029883040.1"/>
</dbReference>
<feature type="region of interest" description="Disordered" evidence="1">
    <location>
        <begin position="68"/>
        <end position="99"/>
    </location>
</feature>
<dbReference type="AlphaFoldDB" id="A0A4U7KV74"/>
<dbReference type="EMBL" id="SRRM01000008">
    <property type="protein sequence ID" value="TKY88453.1"/>
    <property type="molecule type" value="Genomic_DNA"/>
</dbReference>
<dbReference type="KEGG" id="sgra:EX895_002441"/>
<dbReference type="GeneID" id="40725336"/>
<proteinExistence type="predicted"/>
<evidence type="ECO:0000313" key="2">
    <source>
        <dbReference type="EMBL" id="TKY88453.1"/>
    </source>
</evidence>
<evidence type="ECO:0000313" key="3">
    <source>
        <dbReference type="Proteomes" id="UP000306050"/>
    </source>
</evidence>
<feature type="region of interest" description="Disordered" evidence="1">
    <location>
        <begin position="279"/>
        <end position="300"/>
    </location>
</feature>
<dbReference type="Proteomes" id="UP000306050">
    <property type="component" value="Chromosome SGRAM_15"/>
</dbReference>
<keyword evidence="3" id="KW-1185">Reference proteome</keyword>
<reference evidence="2 3" key="1">
    <citation type="submission" date="2019-05" db="EMBL/GenBank/DDBJ databases">
        <title>Sporisorium graminicola CBS 10092 draft sequencing and annotation.</title>
        <authorList>
            <person name="Solano-Gonzalez S."/>
            <person name="Caddick M.X."/>
            <person name="Darby A."/>
        </authorList>
    </citation>
    <scope>NUCLEOTIDE SEQUENCE [LARGE SCALE GENOMIC DNA]</scope>
    <source>
        <strain evidence="2 3">CBS 10092</strain>
    </source>
</reference>
<evidence type="ECO:0000256" key="1">
    <source>
        <dbReference type="SAM" id="MobiDB-lite"/>
    </source>
</evidence>
<sequence length="300" mass="34704">MTQTRKASKDAESGAASDPKEKQIIIESDSESASSTRDIPSDNPLADMSSETRNQIMEYTMKKARQLLQQEEPETATVTDRHHTTATDNNNDSDNDEFYDMEPYNSDDEVPKKHLMDIFKKPSQRADYHKNIKWVREVLHDMPKLNTKNWYAWNPKFIDAIEVWPEAMKHLNGTYKTGSIKFDYKLDRMLSIIMQGACQQSGPDNINFAISRPKGSPSWSLHQFYHHLEDLLTKADNITSAELLRQVDNIHMLNGDVRKLVATIRNHWARAQQIRHPLWRNSRSRRSSRKLESATHTPNA</sequence>